<dbReference type="Pfam" id="PF04715">
    <property type="entry name" value="Anth_synt_I_N"/>
    <property type="match status" value="1"/>
</dbReference>
<dbReference type="PRINTS" id="PR00099">
    <property type="entry name" value="CPSGATASE"/>
</dbReference>
<accession>A0AAV9JXH1</accession>
<gene>
    <name evidence="13" type="ORF">LTR36_000052</name>
</gene>
<dbReference type="SUPFAM" id="SSF52317">
    <property type="entry name" value="Class I glutamine amidotransferase-like"/>
    <property type="match status" value="1"/>
</dbReference>
<evidence type="ECO:0000256" key="1">
    <source>
        <dbReference type="ARBA" id="ARBA00001000"/>
    </source>
</evidence>
<comment type="pathway">
    <text evidence="2">Cofactor biosynthesis; tetrahydrofolate biosynthesis; 4-aminobenzoate from chorismate: step 1/2.</text>
</comment>
<dbReference type="GO" id="GO:0000162">
    <property type="term" value="P:L-tryptophan biosynthetic process"/>
    <property type="evidence" value="ECO:0007669"/>
    <property type="project" value="TreeGrafter"/>
</dbReference>
<dbReference type="InterPro" id="IPR006805">
    <property type="entry name" value="Anth_synth_I_N"/>
</dbReference>
<dbReference type="PROSITE" id="PS51273">
    <property type="entry name" value="GATASE_TYPE_1"/>
    <property type="match status" value="1"/>
</dbReference>
<dbReference type="PANTHER" id="PTHR11236:SF18">
    <property type="entry name" value="AMINODEOXYCHORISMATE SYNTHASE"/>
    <property type="match status" value="1"/>
</dbReference>
<dbReference type="InterPro" id="IPR019999">
    <property type="entry name" value="Anth_synth_I-like"/>
</dbReference>
<dbReference type="PANTHER" id="PTHR11236">
    <property type="entry name" value="AMINOBENZOATE/ANTHRANILATE SYNTHASE"/>
    <property type="match status" value="1"/>
</dbReference>
<keyword evidence="6" id="KW-0289">Folate biosynthesis</keyword>
<evidence type="ECO:0000256" key="7">
    <source>
        <dbReference type="ARBA" id="ARBA00022962"/>
    </source>
</evidence>
<dbReference type="InterPro" id="IPR010117">
    <property type="entry name" value="PabB_fungal"/>
</dbReference>
<dbReference type="GO" id="GO:0046656">
    <property type="term" value="P:folic acid biosynthetic process"/>
    <property type="evidence" value="ECO:0007669"/>
    <property type="project" value="UniProtKB-KW"/>
</dbReference>
<dbReference type="EMBL" id="JAVFHQ010000001">
    <property type="protein sequence ID" value="KAK4550473.1"/>
    <property type="molecule type" value="Genomic_DNA"/>
</dbReference>
<evidence type="ECO:0000259" key="10">
    <source>
        <dbReference type="Pfam" id="PF00117"/>
    </source>
</evidence>
<name>A0AAV9JXH1_9PEZI</name>
<comment type="caution">
    <text evidence="13">The sequence shown here is derived from an EMBL/GenBank/DDBJ whole genome shotgun (WGS) entry which is preliminary data.</text>
</comment>
<dbReference type="Gene3D" id="3.40.50.880">
    <property type="match status" value="1"/>
</dbReference>
<proteinExistence type="inferred from homology"/>
<evidence type="ECO:0000256" key="6">
    <source>
        <dbReference type="ARBA" id="ARBA00022909"/>
    </source>
</evidence>
<evidence type="ECO:0000256" key="5">
    <source>
        <dbReference type="ARBA" id="ARBA00022679"/>
    </source>
</evidence>
<dbReference type="Pfam" id="PF00425">
    <property type="entry name" value="Chorismate_bind"/>
    <property type="match status" value="1"/>
</dbReference>
<evidence type="ECO:0000256" key="9">
    <source>
        <dbReference type="ARBA" id="ARBA00031904"/>
    </source>
</evidence>
<dbReference type="InterPro" id="IPR006221">
    <property type="entry name" value="TrpG/PapA_dom"/>
</dbReference>
<evidence type="ECO:0000256" key="3">
    <source>
        <dbReference type="ARBA" id="ARBA00005970"/>
    </source>
</evidence>
<feature type="domain" description="Anthranilate synthase component I N-terminal" evidence="12">
    <location>
        <begin position="279"/>
        <end position="424"/>
    </location>
</feature>
<dbReference type="Pfam" id="PF00117">
    <property type="entry name" value="GATase"/>
    <property type="match status" value="1"/>
</dbReference>
<evidence type="ECO:0000259" key="11">
    <source>
        <dbReference type="Pfam" id="PF00425"/>
    </source>
</evidence>
<keyword evidence="14" id="KW-1185">Reference proteome</keyword>
<reference evidence="13 14" key="1">
    <citation type="submission" date="2021-11" db="EMBL/GenBank/DDBJ databases">
        <title>Black yeast isolated from Biological Soil Crust.</title>
        <authorList>
            <person name="Kurbessoian T."/>
        </authorList>
    </citation>
    <scope>NUCLEOTIDE SEQUENCE [LARGE SCALE GENOMIC DNA]</scope>
    <source>
        <strain evidence="13 14">CCFEE 5522</strain>
    </source>
</reference>
<dbReference type="Gene3D" id="3.60.120.10">
    <property type="entry name" value="Anthranilate synthase"/>
    <property type="match status" value="1"/>
</dbReference>
<dbReference type="AlphaFoldDB" id="A0AAV9JXH1"/>
<dbReference type="InterPro" id="IPR015890">
    <property type="entry name" value="Chorismate_C"/>
</dbReference>
<dbReference type="GO" id="GO:0046820">
    <property type="term" value="F:4-amino-4-deoxychorismate synthase activity"/>
    <property type="evidence" value="ECO:0007669"/>
    <property type="project" value="UniProtKB-EC"/>
</dbReference>
<dbReference type="SUPFAM" id="SSF56322">
    <property type="entry name" value="ADC synthase"/>
    <property type="match status" value="1"/>
</dbReference>
<keyword evidence="5" id="KW-0808">Transferase</keyword>
<dbReference type="InterPro" id="IPR029062">
    <property type="entry name" value="Class_I_gatase-like"/>
</dbReference>
<dbReference type="PRINTS" id="PR00095">
    <property type="entry name" value="ANTSNTHASEI"/>
</dbReference>
<protein>
    <recommendedName>
        <fullName evidence="4">aminodeoxychorismate synthase</fullName>
        <ecNumber evidence="4">2.6.1.85</ecNumber>
    </recommendedName>
    <alternativeName>
        <fullName evidence="8">Para-aminobenzoate synthase</fullName>
    </alternativeName>
    <alternativeName>
        <fullName evidence="9">p-aminobenzoic acid synthase</fullName>
    </alternativeName>
</protein>
<feature type="domain" description="Chorismate-utilising enzyme C-terminal" evidence="11">
    <location>
        <begin position="472"/>
        <end position="731"/>
    </location>
</feature>
<dbReference type="InterPro" id="IPR017926">
    <property type="entry name" value="GATASE"/>
</dbReference>
<dbReference type="CDD" id="cd01743">
    <property type="entry name" value="GATase1_Anthranilate_Synthase"/>
    <property type="match status" value="1"/>
</dbReference>
<dbReference type="NCBIfam" id="TIGR01823">
    <property type="entry name" value="PabB-fungal"/>
    <property type="match status" value="1"/>
</dbReference>
<dbReference type="Proteomes" id="UP001324427">
    <property type="component" value="Unassembled WGS sequence"/>
</dbReference>
<feature type="domain" description="Glutamine amidotransferase" evidence="10">
    <location>
        <begin position="8"/>
        <end position="219"/>
    </location>
</feature>
<evidence type="ECO:0000259" key="12">
    <source>
        <dbReference type="Pfam" id="PF04715"/>
    </source>
</evidence>
<evidence type="ECO:0000313" key="14">
    <source>
        <dbReference type="Proteomes" id="UP001324427"/>
    </source>
</evidence>
<evidence type="ECO:0000256" key="2">
    <source>
        <dbReference type="ARBA" id="ARBA00005009"/>
    </source>
</evidence>
<dbReference type="EC" id="2.6.1.85" evidence="4"/>
<organism evidence="13 14">
    <name type="scientific">Oleoguttula mirabilis</name>
    <dbReference type="NCBI Taxonomy" id="1507867"/>
    <lineage>
        <taxon>Eukaryota</taxon>
        <taxon>Fungi</taxon>
        <taxon>Dikarya</taxon>
        <taxon>Ascomycota</taxon>
        <taxon>Pezizomycotina</taxon>
        <taxon>Dothideomycetes</taxon>
        <taxon>Dothideomycetidae</taxon>
        <taxon>Mycosphaerellales</taxon>
        <taxon>Teratosphaeriaceae</taxon>
        <taxon>Oleoguttula</taxon>
    </lineage>
</organism>
<evidence type="ECO:0000256" key="8">
    <source>
        <dbReference type="ARBA" id="ARBA00031329"/>
    </source>
</evidence>
<dbReference type="GO" id="GO:0005737">
    <property type="term" value="C:cytoplasm"/>
    <property type="evidence" value="ECO:0007669"/>
    <property type="project" value="TreeGrafter"/>
</dbReference>
<evidence type="ECO:0000256" key="4">
    <source>
        <dbReference type="ARBA" id="ARBA00013139"/>
    </source>
</evidence>
<sequence>MPRRRILFIDAYDSFSNNITALLKHQLAVTVEVIKIDDPRFVFNDDAFQDFLDKFDAAVAGPGPGHPADPKDVGLIGKLWHLPDDRVLPVLGICLGFQSLGLAFGASIERLCEPRHGLVTTVTHCSTDVFTECNVVEATQYHSLHVRLDEAHLPPNDCGSLWTPRSKSHELLPLAWDLSDSQNGPILMGMRHRAKPFWGVQYHPESVCSTDGRQLIENWWRAVGHWNARYPRELLGSLKDSGRTSPESATQSDRHCEHRKVCYKVIEPAETPDSADVLELLRDANVLACEPILLESGVRNNTPVNSETGRFSIVCLPDTESIHIRWYASTRRLTVSTATKVLESRSVSISETFNVLGSMTDQHRAGDGLADIPFWGGLVGFISYEAGLKTIDVEPVGAESPRPDVWFVMAERSVVIDHVDGLVYVQSIRDHDEAWLSSTAETLRKPFVLSTQLSEPQGERGETAAGIVAGPDKQEYCDRVRKCQSHLRAGSSYELCLTDQTLLRSFVDPWRLYRKLRKANPAPFGAFLSLRASETSVSVVGSSPERFLSWSRDGKCQFRPIKGTVKKTPGMTKAKAEQILGSEKERAENLMIVDLIRHDLSGVHGIQDVQVPKLMVIEEYETVYQLVSVIEGQLDSPGRGINALAGSLPPGSMTGAPKKRSCELLQTIEGGDARGLYSGVLGYFDVGGGADFSVVIRTAFRWNEELWRVGAGGAITALSRPDDEWEEMLAKRESLLGVLTSP</sequence>
<comment type="similarity">
    <text evidence="3">In the C-terminal section; belongs to the anthranilate synthase component I family.</text>
</comment>
<evidence type="ECO:0000313" key="13">
    <source>
        <dbReference type="EMBL" id="KAK4550473.1"/>
    </source>
</evidence>
<comment type="catalytic activity">
    <reaction evidence="1">
        <text>chorismate + L-glutamine = 4-amino-4-deoxychorismate + L-glutamate</text>
        <dbReference type="Rhea" id="RHEA:11672"/>
        <dbReference type="ChEBI" id="CHEBI:29748"/>
        <dbReference type="ChEBI" id="CHEBI:29985"/>
        <dbReference type="ChEBI" id="CHEBI:58359"/>
        <dbReference type="ChEBI" id="CHEBI:58406"/>
        <dbReference type="EC" id="2.6.1.85"/>
    </reaction>
</comment>
<dbReference type="InterPro" id="IPR005801">
    <property type="entry name" value="ADC_synthase"/>
</dbReference>
<keyword evidence="7" id="KW-0315">Glutamine amidotransferase</keyword>
<dbReference type="GO" id="GO:0008153">
    <property type="term" value="P:4-aminobenzoate biosynthetic process"/>
    <property type="evidence" value="ECO:0007669"/>
    <property type="project" value="TreeGrafter"/>
</dbReference>